<keyword evidence="8" id="KW-1133">Transmembrane helix</keyword>
<evidence type="ECO:0000256" key="5">
    <source>
        <dbReference type="ARBA" id="ARBA00022729"/>
    </source>
</evidence>
<keyword evidence="4" id="KW-0964">Secreted</keyword>
<evidence type="ECO:0000313" key="9">
    <source>
        <dbReference type="EMBL" id="CDW88933.1"/>
    </source>
</evidence>
<dbReference type="OMA" id="PNDVAIC"/>
<keyword evidence="5" id="KW-0732">Signal</keyword>
<evidence type="ECO:0000256" key="4">
    <source>
        <dbReference type="ARBA" id="ARBA00022525"/>
    </source>
</evidence>
<reference evidence="9 10" key="1">
    <citation type="submission" date="2014-06" db="EMBL/GenBank/DDBJ databases">
        <authorList>
            <person name="Swart Estienne"/>
        </authorList>
    </citation>
    <scope>NUCLEOTIDE SEQUENCE [LARGE SCALE GENOMIC DNA]</scope>
    <source>
        <strain evidence="9 10">130c</strain>
    </source>
</reference>
<accession>A0A078B610</accession>
<name>A0A078B610_STYLE</name>
<dbReference type="PANTHER" id="PTHR11319">
    <property type="entry name" value="G PROTEIN-COUPLED RECEPTOR-RELATED"/>
    <property type="match status" value="1"/>
</dbReference>
<dbReference type="OrthoDB" id="411811at2759"/>
<gene>
    <name evidence="9" type="primary">Contig9355.g10005</name>
    <name evidence="9" type="ORF">STYLEM_18059</name>
</gene>
<dbReference type="EMBL" id="CCKQ01017053">
    <property type="protein sequence ID" value="CDW88933.1"/>
    <property type="molecule type" value="Genomic_DNA"/>
</dbReference>
<keyword evidence="7" id="KW-0998">Cell outer membrane</keyword>
<evidence type="ECO:0000256" key="8">
    <source>
        <dbReference type="SAM" id="Phobius"/>
    </source>
</evidence>
<evidence type="ECO:0000256" key="6">
    <source>
        <dbReference type="ARBA" id="ARBA00023136"/>
    </source>
</evidence>
<dbReference type="SUPFAM" id="SSF51126">
    <property type="entry name" value="Pectin lyase-like"/>
    <property type="match status" value="1"/>
</dbReference>
<evidence type="ECO:0008006" key="11">
    <source>
        <dbReference type="Google" id="ProtNLM"/>
    </source>
</evidence>
<evidence type="ECO:0000256" key="7">
    <source>
        <dbReference type="ARBA" id="ARBA00023237"/>
    </source>
</evidence>
<dbReference type="Pfam" id="PF02415">
    <property type="entry name" value="Chlam_PMP"/>
    <property type="match status" value="1"/>
</dbReference>
<dbReference type="NCBIfam" id="TIGR01376">
    <property type="entry name" value="POMP_repeat"/>
    <property type="match status" value="1"/>
</dbReference>
<sequence length="1422" mass="164381">MQLQGTTLQNNLAFVGGAIYLQKEAYMNGKSLVITKNTAYKEAGAIFVAQLSYLNIYGSQINQNQAYETSAIKIFGGSDYYNSTIEQSLFYNNYANNSYTLSVDSGQLFISKTNFRLNNAQRRTKNIFIIFSKLVLVQCRFWNDNHIYNIQDTRLNNFTGGFVLVGTSSHLTIIESYFKNGEAYQGGAIYLSSESYLTIINSEFNNNYARSQGGAIYSQASFDIIISDRTIFIDNQALGQGDHIYMIDAFAHGLKYGGALYFKMIDSNKLPNKTYPSMPRINITLTNFTLCQAFQGGAIYDDNIDFLLIQNSSFIENSALYHQNFSSSGIGAGIFYQCEIDIQFQQCKIILNKSNSFKDNFAYLQGGAIHWNVVEIEFDRNLTVFQNNTALLYGDDISAVPQQIVYLSEEQYREYQQIIENVQYKYWKIISKPLNRRILQEIQLVSQKSLENYKSGAMIPKSYFAVADMYGRVVTSNNNSNILLTVNDEYKNDSGKIKYYPILEGQTSFQALNGAYEVQNVYFTGAPGFNYKIDLTTDAIDYRIPSNKLYLEQIKQKGKEKISFELDMMLRYCQPGESFSSAGKCQNCEDGISFSLVQMFEPGECIKCPNDVAICLGGNQVGPKPGIWRKTNSTDRFFECFYRDACLGMLPPLNNPLGVCAQGYQGLLCSDCKVGFSRTSFQGMLIFMIRSTLNSAREEKNVTSIYLKILVNHLQLISLIQSFKFDFPDELTNFFSGTGDVKDSTSTQILSLDCFLDNRINNNDQMNPQLFFQKLIIIAVIPFLIVFIVLIIWTILKIYYQKKKINLLGKQFKDKISQLKQIMKKGDQQVQEVALIQLKKLMRDATYEVSGKIITTVIILLFFMHPTIVEFTVSNFNCYNIEEERRVKVDLTIKCWEGNHSFFSYTVALPSLFGWGIGIPFFALIMIIKNKDTLMTIATKEKLGFLYNGYILFVIILIANAVFFVVWALKMQVEVKNVLIKKFPKIYIFLFMCNNSEKFKDQQSKARAKEINELLIEEYERKKLQYYLGEDRVLEAINYKKFGLIDEKGYQRALREKDNKIILNEVMQKDAKIHGVTDFGIFRNYGDNQQLDVDDGFMKGEISNDDLSSHNNSSITLQLILLGRINISTSYNEFTESNIFEEEKQSEGLNFKFKQQRKNSTFYNQKKTKIDDDNQSLSHNLEIRDNDNMHKPQWEQDYIRKKKGILKDEEVFHELWGKDQKTENKGQLKKKELIEKYEQKRKLMNNFMIPMDVNFNQINQIKDMAEKISDDTNIINDDKLLTFQIKQKFEQAQNEVQIQKKKESVIIKINNRKFMRKQELEQELALELRNKKKKINGIKHNDTQMELQQKNDAEADLNEEQIFRDLERDQILYEESESNLTESQAQLTSQRIEDYDDIFSADNDSNLSEFYDQQNEFQNQNK</sequence>
<protein>
    <recommendedName>
        <fullName evidence="11">Pectin lyase fold/virulence factor</fullName>
    </recommendedName>
</protein>
<dbReference type="GO" id="GO:0005576">
    <property type="term" value="C:extracellular region"/>
    <property type="evidence" value="ECO:0007669"/>
    <property type="project" value="UniProtKB-SubCell"/>
</dbReference>
<evidence type="ECO:0000256" key="1">
    <source>
        <dbReference type="ARBA" id="ARBA00004196"/>
    </source>
</evidence>
<feature type="transmembrane region" description="Helical" evidence="8">
    <location>
        <begin position="775"/>
        <end position="796"/>
    </location>
</feature>
<evidence type="ECO:0000256" key="3">
    <source>
        <dbReference type="ARBA" id="ARBA00004613"/>
    </source>
</evidence>
<evidence type="ECO:0000256" key="2">
    <source>
        <dbReference type="ARBA" id="ARBA00004442"/>
    </source>
</evidence>
<dbReference type="InterPro" id="IPR011050">
    <property type="entry name" value="Pectin_lyase_fold/virulence"/>
</dbReference>
<feature type="transmembrane region" description="Helical" evidence="8">
    <location>
        <begin position="907"/>
        <end position="928"/>
    </location>
</feature>
<keyword evidence="6 8" id="KW-0472">Membrane</keyword>
<feature type="transmembrane region" description="Helical" evidence="8">
    <location>
        <begin position="949"/>
        <end position="969"/>
    </location>
</feature>
<dbReference type="PANTHER" id="PTHR11319:SF35">
    <property type="entry name" value="OUTER MEMBRANE PROTEIN PMPC-RELATED"/>
    <property type="match status" value="1"/>
</dbReference>
<keyword evidence="8" id="KW-0812">Transmembrane</keyword>
<keyword evidence="10" id="KW-1185">Reference proteome</keyword>
<dbReference type="Proteomes" id="UP000039865">
    <property type="component" value="Unassembled WGS sequence"/>
</dbReference>
<feature type="transmembrane region" description="Helical" evidence="8">
    <location>
        <begin position="849"/>
        <end position="868"/>
    </location>
</feature>
<organism evidence="9 10">
    <name type="scientific">Stylonychia lemnae</name>
    <name type="common">Ciliate</name>
    <dbReference type="NCBI Taxonomy" id="5949"/>
    <lineage>
        <taxon>Eukaryota</taxon>
        <taxon>Sar</taxon>
        <taxon>Alveolata</taxon>
        <taxon>Ciliophora</taxon>
        <taxon>Intramacronucleata</taxon>
        <taxon>Spirotrichea</taxon>
        <taxon>Stichotrichia</taxon>
        <taxon>Sporadotrichida</taxon>
        <taxon>Oxytrichidae</taxon>
        <taxon>Stylonychinae</taxon>
        <taxon>Stylonychia</taxon>
    </lineage>
</organism>
<proteinExistence type="predicted"/>
<comment type="subcellular location">
    <subcellularLocation>
        <location evidence="1">Cell envelope</location>
    </subcellularLocation>
    <subcellularLocation>
        <location evidence="2">Cell outer membrane</location>
    </subcellularLocation>
    <subcellularLocation>
        <location evidence="3">Secreted</location>
    </subcellularLocation>
</comment>
<dbReference type="InParanoid" id="A0A078B610"/>
<evidence type="ECO:0000313" key="10">
    <source>
        <dbReference type="Proteomes" id="UP000039865"/>
    </source>
</evidence>
<dbReference type="InterPro" id="IPR003368">
    <property type="entry name" value="POMP_repeat"/>
</dbReference>